<evidence type="ECO:0000256" key="3">
    <source>
        <dbReference type="ARBA" id="ARBA00022448"/>
    </source>
</evidence>
<dbReference type="EMBL" id="BAABHD010000032">
    <property type="protein sequence ID" value="GAA4460688.1"/>
    <property type="molecule type" value="Genomic_DNA"/>
</dbReference>
<dbReference type="Gene3D" id="3.30.1150.10">
    <property type="match status" value="1"/>
</dbReference>
<evidence type="ECO:0000256" key="7">
    <source>
        <dbReference type="ARBA" id="ARBA00022927"/>
    </source>
</evidence>
<feature type="domain" description="TonB C-terminal" evidence="11">
    <location>
        <begin position="35"/>
        <end position="128"/>
    </location>
</feature>
<protein>
    <recommendedName>
        <fullName evidence="11">TonB C-terminal domain-containing protein</fullName>
    </recommendedName>
</protein>
<evidence type="ECO:0000256" key="9">
    <source>
        <dbReference type="ARBA" id="ARBA00023136"/>
    </source>
</evidence>
<evidence type="ECO:0000313" key="13">
    <source>
        <dbReference type="Proteomes" id="UP001501175"/>
    </source>
</evidence>
<keyword evidence="8" id="KW-1133">Transmembrane helix</keyword>
<reference evidence="13" key="1">
    <citation type="journal article" date="2019" name="Int. J. Syst. Evol. Microbiol.">
        <title>The Global Catalogue of Microorganisms (GCM) 10K type strain sequencing project: providing services to taxonomists for standard genome sequencing and annotation.</title>
        <authorList>
            <consortium name="The Broad Institute Genomics Platform"/>
            <consortium name="The Broad Institute Genome Sequencing Center for Infectious Disease"/>
            <person name="Wu L."/>
            <person name="Ma J."/>
        </authorList>
    </citation>
    <scope>NUCLEOTIDE SEQUENCE [LARGE SCALE GENOMIC DNA]</scope>
    <source>
        <strain evidence="13">JCM 17927</strain>
    </source>
</reference>
<keyword evidence="5" id="KW-0997">Cell inner membrane</keyword>
<evidence type="ECO:0000256" key="6">
    <source>
        <dbReference type="ARBA" id="ARBA00022692"/>
    </source>
</evidence>
<dbReference type="PROSITE" id="PS52015">
    <property type="entry name" value="TONB_CTD"/>
    <property type="match status" value="1"/>
</dbReference>
<keyword evidence="13" id="KW-1185">Reference proteome</keyword>
<sequence length="128" mass="14232">MKKLLLIFASTTLAFSASGQVYKEYDVDKSASFPGGEMALYTFLQDSLRYPNEAIQNNVKGSVFVELTIDKTGNITQVKPIKGIGNGCDEEAVRLVKAMPRWQPAQKGNKSVAMLYNLRILFLPPEKK</sequence>
<name>A0ABP8N7T0_9BACT</name>
<evidence type="ECO:0000256" key="5">
    <source>
        <dbReference type="ARBA" id="ARBA00022519"/>
    </source>
</evidence>
<feature type="signal peptide" evidence="10">
    <location>
        <begin position="1"/>
        <end position="19"/>
    </location>
</feature>
<dbReference type="PANTHER" id="PTHR33446:SF2">
    <property type="entry name" value="PROTEIN TONB"/>
    <property type="match status" value="1"/>
</dbReference>
<comment type="similarity">
    <text evidence="2">Belongs to the TonB family.</text>
</comment>
<comment type="caution">
    <text evidence="12">The sequence shown here is derived from an EMBL/GenBank/DDBJ whole genome shotgun (WGS) entry which is preliminary data.</text>
</comment>
<proteinExistence type="inferred from homology"/>
<evidence type="ECO:0000256" key="2">
    <source>
        <dbReference type="ARBA" id="ARBA00006555"/>
    </source>
</evidence>
<keyword evidence="4" id="KW-1003">Cell membrane</keyword>
<dbReference type="Pfam" id="PF03544">
    <property type="entry name" value="TonB_C"/>
    <property type="match status" value="1"/>
</dbReference>
<keyword evidence="6" id="KW-0812">Transmembrane</keyword>
<evidence type="ECO:0000256" key="1">
    <source>
        <dbReference type="ARBA" id="ARBA00004383"/>
    </source>
</evidence>
<dbReference type="PANTHER" id="PTHR33446">
    <property type="entry name" value="PROTEIN TONB-RELATED"/>
    <property type="match status" value="1"/>
</dbReference>
<dbReference type="SUPFAM" id="SSF74653">
    <property type="entry name" value="TolA/TonB C-terminal domain"/>
    <property type="match status" value="1"/>
</dbReference>
<dbReference type="NCBIfam" id="TIGR01352">
    <property type="entry name" value="tonB_Cterm"/>
    <property type="match status" value="1"/>
</dbReference>
<keyword evidence="3" id="KW-0813">Transport</keyword>
<keyword evidence="9" id="KW-0472">Membrane</keyword>
<organism evidence="12 13">
    <name type="scientific">Nibrella saemangeumensis</name>
    <dbReference type="NCBI Taxonomy" id="1084526"/>
    <lineage>
        <taxon>Bacteria</taxon>
        <taxon>Pseudomonadati</taxon>
        <taxon>Bacteroidota</taxon>
        <taxon>Cytophagia</taxon>
        <taxon>Cytophagales</taxon>
        <taxon>Spirosomataceae</taxon>
        <taxon>Nibrella</taxon>
    </lineage>
</organism>
<dbReference type="Proteomes" id="UP001501175">
    <property type="component" value="Unassembled WGS sequence"/>
</dbReference>
<evidence type="ECO:0000256" key="10">
    <source>
        <dbReference type="SAM" id="SignalP"/>
    </source>
</evidence>
<dbReference type="InterPro" id="IPR037682">
    <property type="entry name" value="TonB_C"/>
</dbReference>
<accession>A0ABP8N7T0</accession>
<evidence type="ECO:0000256" key="4">
    <source>
        <dbReference type="ARBA" id="ARBA00022475"/>
    </source>
</evidence>
<keyword evidence="7" id="KW-0653">Protein transport</keyword>
<feature type="chain" id="PRO_5047518528" description="TonB C-terminal domain-containing protein" evidence="10">
    <location>
        <begin position="20"/>
        <end position="128"/>
    </location>
</feature>
<dbReference type="RefSeq" id="WP_345245539.1">
    <property type="nucleotide sequence ID" value="NZ_BAABHD010000032.1"/>
</dbReference>
<comment type="subcellular location">
    <subcellularLocation>
        <location evidence="1">Cell inner membrane</location>
        <topology evidence="1">Single-pass membrane protein</topology>
        <orientation evidence="1">Periplasmic side</orientation>
    </subcellularLocation>
</comment>
<dbReference type="InterPro" id="IPR006260">
    <property type="entry name" value="TonB/TolA_C"/>
</dbReference>
<keyword evidence="10" id="KW-0732">Signal</keyword>
<evidence type="ECO:0000256" key="8">
    <source>
        <dbReference type="ARBA" id="ARBA00022989"/>
    </source>
</evidence>
<evidence type="ECO:0000259" key="11">
    <source>
        <dbReference type="PROSITE" id="PS52015"/>
    </source>
</evidence>
<gene>
    <name evidence="12" type="ORF">GCM10023189_36200</name>
</gene>
<evidence type="ECO:0000313" key="12">
    <source>
        <dbReference type="EMBL" id="GAA4460688.1"/>
    </source>
</evidence>
<dbReference type="InterPro" id="IPR051045">
    <property type="entry name" value="TonB-dependent_transducer"/>
</dbReference>